<keyword evidence="2" id="KW-1003">Cell membrane</keyword>
<feature type="transmembrane region" description="Helical" evidence="8">
    <location>
        <begin position="64"/>
        <end position="83"/>
    </location>
</feature>
<comment type="caution">
    <text evidence="10">The sequence shown here is derived from an EMBL/GenBank/DDBJ whole genome shotgun (WGS) entry which is preliminary data.</text>
</comment>
<evidence type="ECO:0000256" key="2">
    <source>
        <dbReference type="ARBA" id="ARBA00022475"/>
    </source>
</evidence>
<proteinExistence type="predicted"/>
<dbReference type="Proteomes" id="UP000553209">
    <property type="component" value="Unassembled WGS sequence"/>
</dbReference>
<keyword evidence="5 8" id="KW-1133">Transmembrane helix</keyword>
<keyword evidence="11" id="KW-1185">Reference proteome</keyword>
<evidence type="ECO:0000256" key="1">
    <source>
        <dbReference type="ARBA" id="ARBA00004236"/>
    </source>
</evidence>
<accession>A0A7X6RR61</accession>
<organism evidence="10 11">
    <name type="scientific">Nocardiopsis alborubida</name>
    <dbReference type="NCBI Taxonomy" id="146802"/>
    <lineage>
        <taxon>Bacteria</taxon>
        <taxon>Bacillati</taxon>
        <taxon>Actinomycetota</taxon>
        <taxon>Actinomycetes</taxon>
        <taxon>Streptosporangiales</taxon>
        <taxon>Nocardiopsidaceae</taxon>
        <taxon>Nocardiopsis</taxon>
    </lineage>
</organism>
<protein>
    <recommendedName>
        <fullName evidence="9">Pycsar effector protein domain-containing protein</fullName>
    </recommendedName>
</protein>
<gene>
    <name evidence="10" type="ORF">HGB44_18440</name>
</gene>
<dbReference type="EMBL" id="JAAXPG010000017">
    <property type="protein sequence ID" value="NKY99625.1"/>
    <property type="molecule type" value="Genomic_DNA"/>
</dbReference>
<evidence type="ECO:0000256" key="4">
    <source>
        <dbReference type="ARBA" id="ARBA00022741"/>
    </source>
</evidence>
<evidence type="ECO:0000256" key="3">
    <source>
        <dbReference type="ARBA" id="ARBA00022692"/>
    </source>
</evidence>
<evidence type="ECO:0000313" key="10">
    <source>
        <dbReference type="EMBL" id="NKY99625.1"/>
    </source>
</evidence>
<name>A0A7X6RR61_9ACTN</name>
<dbReference type="RefSeq" id="WP_061081997.1">
    <property type="nucleotide sequence ID" value="NZ_JAAXPG010000017.1"/>
</dbReference>
<dbReference type="InterPro" id="IPR043760">
    <property type="entry name" value="PycTM_dom"/>
</dbReference>
<reference evidence="10 11" key="1">
    <citation type="submission" date="2020-04" db="EMBL/GenBank/DDBJ databases">
        <title>MicrobeNet Type strains.</title>
        <authorList>
            <person name="Nicholson A.C."/>
        </authorList>
    </citation>
    <scope>NUCLEOTIDE SEQUENCE [LARGE SCALE GENOMIC DNA]</scope>
    <source>
        <strain evidence="10 11">ATCC 23612</strain>
    </source>
</reference>
<keyword evidence="7 8" id="KW-0472">Membrane</keyword>
<dbReference type="AlphaFoldDB" id="A0A7X6RR61"/>
<feature type="domain" description="Pycsar effector protein" evidence="9">
    <location>
        <begin position="19"/>
        <end position="149"/>
    </location>
</feature>
<evidence type="ECO:0000256" key="8">
    <source>
        <dbReference type="SAM" id="Phobius"/>
    </source>
</evidence>
<evidence type="ECO:0000259" key="9">
    <source>
        <dbReference type="Pfam" id="PF18967"/>
    </source>
</evidence>
<evidence type="ECO:0000313" key="11">
    <source>
        <dbReference type="Proteomes" id="UP000553209"/>
    </source>
</evidence>
<comment type="subcellular location">
    <subcellularLocation>
        <location evidence="1">Cell membrane</location>
    </subcellularLocation>
</comment>
<sequence>METHKAVESPRSDGIESALAVVAFFQNNVAQADTKIGFLCVAQVGFAMALVNGGGTGDTGPLPVALPVLVCAFAFLVAGYHLVRALRPRLRFHSGGRAVTGFPRPRPRQPLTSDEVWRMAEILSGIALEKNRHIRRCIPWLALMLVVIVANGLAERAWG</sequence>
<feature type="transmembrane region" description="Helical" evidence="8">
    <location>
        <begin position="137"/>
        <end position="154"/>
    </location>
</feature>
<evidence type="ECO:0000256" key="5">
    <source>
        <dbReference type="ARBA" id="ARBA00022989"/>
    </source>
</evidence>
<keyword evidence="4" id="KW-0547">Nucleotide-binding</keyword>
<dbReference type="Pfam" id="PF18967">
    <property type="entry name" value="PycTM"/>
    <property type="match status" value="1"/>
</dbReference>
<keyword evidence="6" id="KW-0051">Antiviral defense</keyword>
<evidence type="ECO:0000256" key="6">
    <source>
        <dbReference type="ARBA" id="ARBA00023118"/>
    </source>
</evidence>
<evidence type="ECO:0000256" key="7">
    <source>
        <dbReference type="ARBA" id="ARBA00023136"/>
    </source>
</evidence>
<keyword evidence="3 8" id="KW-0812">Transmembrane</keyword>